<keyword evidence="7" id="KW-1133">Transmembrane helix</keyword>
<evidence type="ECO:0000256" key="8">
    <source>
        <dbReference type="ARBA" id="ARBA00023010"/>
    </source>
</evidence>
<sequence>MVKLEEVMDEEFVREQEGPHDDDEWDTDSGTTPQAAPMMPLAHGKSDTSSIHSVQPDESLYERILALQDMIPASTRRSVSSKANTISSWFKSGLNMGGKTLWVVSTSALLLGVPWALAYSEEQMIVEQERAELQAQRAQNEFMAPGAPTPGQLTGAKPAL</sequence>
<dbReference type="AlphaFoldDB" id="A0A8J2I947"/>
<dbReference type="PANTHER" id="PTHR12504">
    <property type="entry name" value="MITOCHONDRIAL IMPORT RECEPTOR SUBUNIT TOM22"/>
    <property type="match status" value="1"/>
</dbReference>
<gene>
    <name evidence="13" type="ORF">ALTATR162_LOCUS6102</name>
</gene>
<keyword evidence="10" id="KW-0472">Membrane</keyword>
<dbReference type="CDD" id="cd22884">
    <property type="entry name" value="TOM22"/>
    <property type="match status" value="1"/>
</dbReference>
<comment type="subcellular location">
    <subcellularLocation>
        <location evidence="1">Mitochondrion outer membrane</location>
        <topology evidence="1">Single-pass membrane protein</topology>
    </subcellularLocation>
</comment>
<keyword evidence="14" id="KW-1185">Reference proteome</keyword>
<evidence type="ECO:0000256" key="7">
    <source>
        <dbReference type="ARBA" id="ARBA00022989"/>
    </source>
</evidence>
<keyword evidence="11" id="KW-0675">Receptor</keyword>
<protein>
    <recommendedName>
        <fullName evidence="15">Mitochondrial import receptor subunit tom22</fullName>
    </recommendedName>
</protein>
<dbReference type="InterPro" id="IPR005683">
    <property type="entry name" value="Tom22"/>
</dbReference>
<dbReference type="OrthoDB" id="10016939at2759"/>
<dbReference type="RefSeq" id="XP_043169658.1">
    <property type="nucleotide sequence ID" value="XM_043313723.1"/>
</dbReference>
<dbReference type="Pfam" id="PF04281">
    <property type="entry name" value="Tom22"/>
    <property type="match status" value="1"/>
</dbReference>
<feature type="region of interest" description="Disordered" evidence="12">
    <location>
        <begin position="1"/>
        <end position="51"/>
    </location>
</feature>
<evidence type="ECO:0000256" key="2">
    <source>
        <dbReference type="ARBA" id="ARBA00009874"/>
    </source>
</evidence>
<evidence type="ECO:0000256" key="1">
    <source>
        <dbReference type="ARBA" id="ARBA00004572"/>
    </source>
</evidence>
<dbReference type="GO" id="GO:0006886">
    <property type="term" value="P:intracellular protein transport"/>
    <property type="evidence" value="ECO:0007669"/>
    <property type="project" value="InterPro"/>
</dbReference>
<dbReference type="GO" id="GO:0005741">
    <property type="term" value="C:mitochondrial outer membrane"/>
    <property type="evidence" value="ECO:0007669"/>
    <property type="project" value="UniProtKB-SubCell"/>
</dbReference>
<proteinExistence type="inferred from homology"/>
<evidence type="ECO:0008006" key="15">
    <source>
        <dbReference type="Google" id="ProtNLM"/>
    </source>
</evidence>
<evidence type="ECO:0000313" key="14">
    <source>
        <dbReference type="Proteomes" id="UP000676310"/>
    </source>
</evidence>
<comment type="similarity">
    <text evidence="2">Belongs to the Tom22 family.</text>
</comment>
<evidence type="ECO:0000256" key="11">
    <source>
        <dbReference type="ARBA" id="ARBA00023170"/>
    </source>
</evidence>
<evidence type="ECO:0000256" key="9">
    <source>
        <dbReference type="ARBA" id="ARBA00023128"/>
    </source>
</evidence>
<keyword evidence="5" id="KW-1000">Mitochondrion outer membrane</keyword>
<dbReference type="GeneID" id="67017955"/>
<evidence type="ECO:0000313" key="13">
    <source>
        <dbReference type="EMBL" id="CAG5161822.1"/>
    </source>
</evidence>
<keyword evidence="6" id="KW-0653">Protein transport</keyword>
<dbReference type="EMBL" id="CAJRGZ010000019">
    <property type="protein sequence ID" value="CAG5161822.1"/>
    <property type="molecule type" value="Genomic_DNA"/>
</dbReference>
<evidence type="ECO:0000256" key="12">
    <source>
        <dbReference type="SAM" id="MobiDB-lite"/>
    </source>
</evidence>
<organism evidence="13 14">
    <name type="scientific">Alternaria atra</name>
    <dbReference type="NCBI Taxonomy" id="119953"/>
    <lineage>
        <taxon>Eukaryota</taxon>
        <taxon>Fungi</taxon>
        <taxon>Dikarya</taxon>
        <taxon>Ascomycota</taxon>
        <taxon>Pezizomycotina</taxon>
        <taxon>Dothideomycetes</taxon>
        <taxon>Pleosporomycetidae</taxon>
        <taxon>Pleosporales</taxon>
        <taxon>Pleosporineae</taxon>
        <taxon>Pleosporaceae</taxon>
        <taxon>Alternaria</taxon>
        <taxon>Alternaria sect. Ulocladioides</taxon>
    </lineage>
</organism>
<accession>A0A8J2I947</accession>
<evidence type="ECO:0000256" key="3">
    <source>
        <dbReference type="ARBA" id="ARBA00022448"/>
    </source>
</evidence>
<evidence type="ECO:0000256" key="5">
    <source>
        <dbReference type="ARBA" id="ARBA00022787"/>
    </source>
</evidence>
<dbReference type="Proteomes" id="UP000676310">
    <property type="component" value="Unassembled WGS sequence"/>
</dbReference>
<keyword evidence="4" id="KW-0812">Transmembrane</keyword>
<keyword evidence="3" id="KW-0813">Transport</keyword>
<keyword evidence="8" id="KW-0811">Translocation</keyword>
<name>A0A8J2I947_9PLEO</name>
<reference evidence="13" key="1">
    <citation type="submission" date="2021-05" db="EMBL/GenBank/DDBJ databases">
        <authorList>
            <person name="Stam R."/>
        </authorList>
    </citation>
    <scope>NUCLEOTIDE SEQUENCE</scope>
    <source>
        <strain evidence="13">CS162</strain>
    </source>
</reference>
<keyword evidence="9" id="KW-0496">Mitochondrion</keyword>
<evidence type="ECO:0000256" key="6">
    <source>
        <dbReference type="ARBA" id="ARBA00022927"/>
    </source>
</evidence>
<dbReference type="PANTHER" id="PTHR12504:SF0">
    <property type="entry name" value="MITOCHONDRIAL IMPORT RECEPTOR SUBUNIT TOM22 HOMOLOG"/>
    <property type="match status" value="1"/>
</dbReference>
<feature type="compositionally biased region" description="Basic and acidic residues" evidence="12">
    <location>
        <begin position="1"/>
        <end position="19"/>
    </location>
</feature>
<evidence type="ECO:0000256" key="10">
    <source>
        <dbReference type="ARBA" id="ARBA00023136"/>
    </source>
</evidence>
<evidence type="ECO:0000256" key="4">
    <source>
        <dbReference type="ARBA" id="ARBA00022692"/>
    </source>
</evidence>
<comment type="caution">
    <text evidence="13">The sequence shown here is derived from an EMBL/GenBank/DDBJ whole genome shotgun (WGS) entry which is preliminary data.</text>
</comment>